<feature type="compositionally biased region" description="Basic and acidic residues" evidence="7">
    <location>
        <begin position="1"/>
        <end position="10"/>
    </location>
</feature>
<accession>A0A8H4VRJ4</accession>
<feature type="transmembrane region" description="Helical" evidence="8">
    <location>
        <begin position="166"/>
        <end position="186"/>
    </location>
</feature>
<dbReference type="Gene3D" id="1.20.1250.20">
    <property type="entry name" value="MFS general substrate transporter like domains"/>
    <property type="match status" value="1"/>
</dbReference>
<comment type="caution">
    <text evidence="10">The sequence shown here is derived from an EMBL/GenBank/DDBJ whole genome shotgun (WGS) entry which is preliminary data.</text>
</comment>
<evidence type="ECO:0000259" key="9">
    <source>
        <dbReference type="PROSITE" id="PS50850"/>
    </source>
</evidence>
<feature type="compositionally biased region" description="Polar residues" evidence="7">
    <location>
        <begin position="18"/>
        <end position="31"/>
    </location>
</feature>
<feature type="transmembrane region" description="Helical" evidence="8">
    <location>
        <begin position="308"/>
        <end position="336"/>
    </location>
</feature>
<evidence type="ECO:0000313" key="11">
    <source>
        <dbReference type="Proteomes" id="UP000566819"/>
    </source>
</evidence>
<organism evidence="10 11">
    <name type="scientific">Cudoniella acicularis</name>
    <dbReference type="NCBI Taxonomy" id="354080"/>
    <lineage>
        <taxon>Eukaryota</taxon>
        <taxon>Fungi</taxon>
        <taxon>Dikarya</taxon>
        <taxon>Ascomycota</taxon>
        <taxon>Pezizomycotina</taxon>
        <taxon>Leotiomycetes</taxon>
        <taxon>Helotiales</taxon>
        <taxon>Tricladiaceae</taxon>
        <taxon>Cudoniella</taxon>
    </lineage>
</organism>
<dbReference type="GO" id="GO:0016020">
    <property type="term" value="C:membrane"/>
    <property type="evidence" value="ECO:0007669"/>
    <property type="project" value="UniProtKB-SubCell"/>
</dbReference>
<sequence>MDIEKNHDDGSPELSLKKQPSLQLATNGSNEEYTERDRKDGDEALKAFEGHEGEEILLTPEIERKLLRKIDLNIMPMLCTVYALNYLDKVTLSYSSIMGLQKALHLTSDNYQWLGSMFYIGYLFWEFPTGRLLQRFPLGKWSGINIVLWGVAVACMAATRNFTDAVAVRFFMGVFEAAVTPGFALFTSQWYTRQEQGLRVAIWFSFNGVAQIVGGALAYGISTSVEKYGNSAVLPAWKIIFVVTGPVTIAVGALFIWLMPDNPMNAWFLTPEEKLQAVERIRRNQQGVGNKRWKGYQFKEALMDPMTWLLFLFMAIANIPNGLGTFFSQLIVSFGFTPDQSLLYGTPGGGVEVIFLILFGWLGARYDNRLLFGASGILTASNNPIPLFLP</sequence>
<dbReference type="InterPro" id="IPR011701">
    <property type="entry name" value="MFS"/>
</dbReference>
<dbReference type="InterPro" id="IPR020846">
    <property type="entry name" value="MFS_dom"/>
</dbReference>
<evidence type="ECO:0000256" key="2">
    <source>
        <dbReference type="ARBA" id="ARBA00022448"/>
    </source>
</evidence>
<gene>
    <name evidence="10" type="ORF">G7Y89_g14607</name>
</gene>
<evidence type="ECO:0000256" key="8">
    <source>
        <dbReference type="SAM" id="Phobius"/>
    </source>
</evidence>
<evidence type="ECO:0000256" key="1">
    <source>
        <dbReference type="ARBA" id="ARBA00004141"/>
    </source>
</evidence>
<dbReference type="Proteomes" id="UP000566819">
    <property type="component" value="Unassembled WGS sequence"/>
</dbReference>
<evidence type="ECO:0000256" key="6">
    <source>
        <dbReference type="ARBA" id="ARBA00037968"/>
    </source>
</evidence>
<evidence type="ECO:0000256" key="4">
    <source>
        <dbReference type="ARBA" id="ARBA00022989"/>
    </source>
</evidence>
<dbReference type="PANTHER" id="PTHR43791:SF1">
    <property type="entry name" value="ALLANTOATE PERMEASE"/>
    <property type="match status" value="1"/>
</dbReference>
<dbReference type="InterPro" id="IPR036259">
    <property type="entry name" value="MFS_trans_sf"/>
</dbReference>
<keyword evidence="2" id="KW-0813">Transport</keyword>
<dbReference type="GO" id="GO:0022857">
    <property type="term" value="F:transmembrane transporter activity"/>
    <property type="evidence" value="ECO:0007669"/>
    <property type="project" value="InterPro"/>
</dbReference>
<dbReference type="PROSITE" id="PS50850">
    <property type="entry name" value="MFS"/>
    <property type="match status" value="1"/>
</dbReference>
<dbReference type="SUPFAM" id="SSF103473">
    <property type="entry name" value="MFS general substrate transporter"/>
    <property type="match status" value="1"/>
</dbReference>
<dbReference type="PANTHER" id="PTHR43791">
    <property type="entry name" value="PERMEASE-RELATED"/>
    <property type="match status" value="1"/>
</dbReference>
<dbReference type="Pfam" id="PF07690">
    <property type="entry name" value="MFS_1"/>
    <property type="match status" value="1"/>
</dbReference>
<evidence type="ECO:0000256" key="5">
    <source>
        <dbReference type="ARBA" id="ARBA00023136"/>
    </source>
</evidence>
<feature type="region of interest" description="Disordered" evidence="7">
    <location>
        <begin position="1"/>
        <end position="39"/>
    </location>
</feature>
<keyword evidence="11" id="KW-1185">Reference proteome</keyword>
<comment type="similarity">
    <text evidence="6">Belongs to the major facilitator superfamily. Allantoate permease family.</text>
</comment>
<feature type="transmembrane region" description="Helical" evidence="8">
    <location>
        <begin position="342"/>
        <end position="362"/>
    </location>
</feature>
<feature type="transmembrane region" description="Helical" evidence="8">
    <location>
        <begin position="141"/>
        <end position="160"/>
    </location>
</feature>
<evidence type="ECO:0000256" key="7">
    <source>
        <dbReference type="SAM" id="MobiDB-lite"/>
    </source>
</evidence>
<feature type="transmembrane region" description="Helical" evidence="8">
    <location>
        <begin position="198"/>
        <end position="219"/>
    </location>
</feature>
<feature type="domain" description="Major facilitator superfamily (MFS) profile" evidence="9">
    <location>
        <begin position="74"/>
        <end position="390"/>
    </location>
</feature>
<keyword evidence="5 8" id="KW-0472">Membrane</keyword>
<name>A0A8H4VRJ4_9HELO</name>
<dbReference type="OrthoDB" id="6730379at2759"/>
<dbReference type="FunFam" id="1.20.1250.20:FF:000064">
    <property type="entry name" value="MFS allantoate transporter"/>
    <property type="match status" value="1"/>
</dbReference>
<dbReference type="AlphaFoldDB" id="A0A8H4VRJ4"/>
<keyword evidence="3 8" id="KW-0812">Transmembrane</keyword>
<evidence type="ECO:0000256" key="3">
    <source>
        <dbReference type="ARBA" id="ARBA00022692"/>
    </source>
</evidence>
<comment type="subcellular location">
    <subcellularLocation>
        <location evidence="1">Membrane</location>
        <topology evidence="1">Multi-pass membrane protein</topology>
    </subcellularLocation>
</comment>
<protein>
    <recommendedName>
        <fullName evidence="9">Major facilitator superfamily (MFS) profile domain-containing protein</fullName>
    </recommendedName>
</protein>
<evidence type="ECO:0000313" key="10">
    <source>
        <dbReference type="EMBL" id="KAF4620216.1"/>
    </source>
</evidence>
<proteinExistence type="inferred from homology"/>
<dbReference type="EMBL" id="JAAMPI010001976">
    <property type="protein sequence ID" value="KAF4620216.1"/>
    <property type="molecule type" value="Genomic_DNA"/>
</dbReference>
<reference evidence="10 11" key="1">
    <citation type="submission" date="2020-03" db="EMBL/GenBank/DDBJ databases">
        <title>Draft Genome Sequence of Cudoniella acicularis.</title>
        <authorList>
            <person name="Buettner E."/>
            <person name="Kellner H."/>
        </authorList>
    </citation>
    <scope>NUCLEOTIDE SEQUENCE [LARGE SCALE GENOMIC DNA]</scope>
    <source>
        <strain evidence="10 11">DSM 108380</strain>
    </source>
</reference>
<feature type="transmembrane region" description="Helical" evidence="8">
    <location>
        <begin position="239"/>
        <end position="259"/>
    </location>
</feature>
<keyword evidence="4 8" id="KW-1133">Transmembrane helix</keyword>